<evidence type="ECO:0000256" key="5">
    <source>
        <dbReference type="ARBA" id="ARBA00048542"/>
    </source>
</evidence>
<evidence type="ECO:0000259" key="7">
    <source>
        <dbReference type="Pfam" id="PF02525"/>
    </source>
</evidence>
<dbReference type="EMBL" id="CCBC010000132">
    <property type="protein sequence ID" value="CDO17615.1"/>
    <property type="molecule type" value="Genomic_DNA"/>
</dbReference>
<dbReference type="GO" id="GO:0009055">
    <property type="term" value="F:electron transfer activity"/>
    <property type="evidence" value="ECO:0007669"/>
    <property type="project" value="UniProtKB-UniRule"/>
</dbReference>
<protein>
    <recommendedName>
        <fullName evidence="6">FMN dependent NADH:quinone oxidoreductase</fullName>
        <ecNumber evidence="6">1.6.5.-</ecNumber>
    </recommendedName>
    <alternativeName>
        <fullName evidence="6">Azo-dye reductase</fullName>
    </alternativeName>
    <alternativeName>
        <fullName evidence="6">FMN-dependent NADH-azo compound oxidoreductase</fullName>
    </alternativeName>
    <alternativeName>
        <fullName evidence="6">FMN-dependent NADH-azoreductase</fullName>
        <ecNumber evidence="6">1.7.1.17</ecNumber>
    </alternativeName>
</protein>
<dbReference type="InterPro" id="IPR003680">
    <property type="entry name" value="Flavodoxin_fold"/>
</dbReference>
<dbReference type="HAMAP" id="MF_01216">
    <property type="entry name" value="Azoreductase_type1"/>
    <property type="match status" value="1"/>
</dbReference>
<keyword evidence="2 6" id="KW-0288">FMN</keyword>
<accession>A0A060RK78</accession>
<comment type="caution">
    <text evidence="6">Lacks conserved residue(s) required for the propagation of feature annotation.</text>
</comment>
<dbReference type="GO" id="GO:0016652">
    <property type="term" value="F:oxidoreductase activity, acting on NAD(P)H as acceptor"/>
    <property type="evidence" value="ECO:0007669"/>
    <property type="project" value="UniProtKB-UniRule"/>
</dbReference>
<comment type="catalytic activity">
    <reaction evidence="6">
        <text>2 a quinone + NADH + H(+) = 2 a 1,4-benzosemiquinone + NAD(+)</text>
        <dbReference type="Rhea" id="RHEA:65952"/>
        <dbReference type="ChEBI" id="CHEBI:15378"/>
        <dbReference type="ChEBI" id="CHEBI:57540"/>
        <dbReference type="ChEBI" id="CHEBI:57945"/>
        <dbReference type="ChEBI" id="CHEBI:132124"/>
        <dbReference type="ChEBI" id="CHEBI:134225"/>
    </reaction>
</comment>
<sequence length="226" mass="26028">MLCLVYKKELENTKMKTLLINAHPDYQNNNSFSATLQEKFLDKYVARFSNDDLTILNLYATDIPRIEQDELLGIWKKQADNLPLTESELALAKQSQALLEQFKEHHRIVIVSPLHNFNVTSRMKDYIDNILIARETFKYTENGSVGLMTDDYQVLLLLASGSIYTNQDRYTTLDFAPNYIRGISQEIMGFDAFHLVRAQGTAVRSKEEILAETDATLNKAFSEFYH</sequence>
<evidence type="ECO:0000256" key="6">
    <source>
        <dbReference type="HAMAP-Rule" id="MF_01216"/>
    </source>
</evidence>
<dbReference type="InterPro" id="IPR023048">
    <property type="entry name" value="NADH:quinone_OxRdtase_FMN_depd"/>
</dbReference>
<dbReference type="EC" id="1.7.1.17" evidence="6"/>
<dbReference type="PANTHER" id="PTHR43741:SF4">
    <property type="entry name" value="FMN-DEPENDENT NADH:QUINONE OXIDOREDUCTASE"/>
    <property type="match status" value="1"/>
</dbReference>
<comment type="cofactor">
    <cofactor evidence="6">
        <name>FMN</name>
        <dbReference type="ChEBI" id="CHEBI:58210"/>
    </cofactor>
    <text evidence="6">Binds 1 FMN per subunit.</text>
</comment>
<comment type="function">
    <text evidence="6">Quinone reductase that provides resistance to thiol-specific stress caused by electrophilic quinones.</text>
</comment>
<proteinExistence type="inferred from homology"/>
<dbReference type="Pfam" id="PF02525">
    <property type="entry name" value="Flavodoxin_2"/>
    <property type="match status" value="1"/>
</dbReference>
<comment type="subunit">
    <text evidence="6">Homodimer.</text>
</comment>
<dbReference type="Proteomes" id="UP000027584">
    <property type="component" value="Unassembled WGS sequence"/>
</dbReference>
<evidence type="ECO:0000313" key="8">
    <source>
        <dbReference type="EMBL" id="CDO17615.1"/>
    </source>
</evidence>
<comment type="function">
    <text evidence="6">Also exhibits azoreductase activity. Catalyzes the reductive cleavage of the azo bond in aromatic azo compounds to the corresponding amines.</text>
</comment>
<dbReference type="GO" id="GO:0016655">
    <property type="term" value="F:oxidoreductase activity, acting on NAD(P)H, quinone or similar compound as acceptor"/>
    <property type="evidence" value="ECO:0007669"/>
    <property type="project" value="InterPro"/>
</dbReference>
<dbReference type="EC" id="1.6.5.-" evidence="6"/>
<comment type="caution">
    <text evidence="8">The sequence shown here is derived from an EMBL/GenBank/DDBJ whole genome shotgun (WGS) entry which is preliminary data.</text>
</comment>
<keyword evidence="4 6" id="KW-0520">NAD</keyword>
<evidence type="ECO:0000256" key="1">
    <source>
        <dbReference type="ARBA" id="ARBA00022630"/>
    </source>
</evidence>
<reference evidence="8 9" key="1">
    <citation type="submission" date="2014-02" db="EMBL/GenBank/DDBJ databases">
        <authorList>
            <person name="Manrique M."/>
        </authorList>
    </citation>
    <scope>NUCLEOTIDE SEQUENCE [LARGE SCALE GENOMIC DNA]</scope>
    <source>
        <strain evidence="8 9">LMG17956</strain>
    </source>
</reference>
<keyword evidence="1 6" id="KW-0285">Flavoprotein</keyword>
<gene>
    <name evidence="6" type="primary">azoR</name>
    <name evidence="8" type="ORF">BN963_SGAL_00808</name>
</gene>
<keyword evidence="3 6" id="KW-0560">Oxidoreductase</keyword>
<feature type="domain" description="Flavodoxin-like fold" evidence="7">
    <location>
        <begin position="15"/>
        <end position="218"/>
    </location>
</feature>
<dbReference type="AlphaFoldDB" id="A0A060RK78"/>
<dbReference type="Gene3D" id="3.40.50.360">
    <property type="match status" value="1"/>
</dbReference>
<dbReference type="InterPro" id="IPR029039">
    <property type="entry name" value="Flavoprotein-like_sf"/>
</dbReference>
<reference evidence="8 9" key="2">
    <citation type="submission" date="2014-05" db="EMBL/GenBank/DDBJ databases">
        <title>Genome sequence of Streptococcus gallolyticus.</title>
        <authorList>
            <person name="Del Campo R."/>
        </authorList>
    </citation>
    <scope>NUCLEOTIDE SEQUENCE [LARGE SCALE GENOMIC DNA]</scope>
    <source>
        <strain evidence="8 9">LMG17956</strain>
    </source>
</reference>
<dbReference type="InterPro" id="IPR050104">
    <property type="entry name" value="FMN-dep_NADH:Q_OxRdtase_AzoR1"/>
</dbReference>
<organism evidence="8 9">
    <name type="scientific">Streptococcus gallolyticus</name>
    <dbReference type="NCBI Taxonomy" id="315405"/>
    <lineage>
        <taxon>Bacteria</taxon>
        <taxon>Bacillati</taxon>
        <taxon>Bacillota</taxon>
        <taxon>Bacilli</taxon>
        <taxon>Lactobacillales</taxon>
        <taxon>Streptococcaceae</taxon>
        <taxon>Streptococcus</taxon>
    </lineage>
</organism>
<evidence type="ECO:0000256" key="3">
    <source>
        <dbReference type="ARBA" id="ARBA00023002"/>
    </source>
</evidence>
<feature type="binding site" evidence="6">
    <location>
        <begin position="31"/>
        <end position="33"/>
    </location>
    <ligand>
        <name>FMN</name>
        <dbReference type="ChEBI" id="CHEBI:58210"/>
    </ligand>
</feature>
<dbReference type="SUPFAM" id="SSF52218">
    <property type="entry name" value="Flavoproteins"/>
    <property type="match status" value="1"/>
</dbReference>
<evidence type="ECO:0000256" key="4">
    <source>
        <dbReference type="ARBA" id="ARBA00023027"/>
    </source>
</evidence>
<evidence type="ECO:0000256" key="2">
    <source>
        <dbReference type="ARBA" id="ARBA00022643"/>
    </source>
</evidence>
<dbReference type="PANTHER" id="PTHR43741">
    <property type="entry name" value="FMN-DEPENDENT NADH-AZOREDUCTASE 1"/>
    <property type="match status" value="1"/>
</dbReference>
<evidence type="ECO:0000313" key="9">
    <source>
        <dbReference type="Proteomes" id="UP000027584"/>
    </source>
</evidence>
<comment type="similarity">
    <text evidence="6">Belongs to the azoreductase type 1 family.</text>
</comment>
<name>A0A060RK78_9STRE</name>
<comment type="catalytic activity">
    <reaction evidence="5">
        <text>N,N-dimethyl-1,4-phenylenediamine + anthranilate + 2 NAD(+) = 2-(4-dimethylaminophenyl)diazenylbenzoate + 2 NADH + 2 H(+)</text>
        <dbReference type="Rhea" id="RHEA:55872"/>
        <dbReference type="ChEBI" id="CHEBI:15378"/>
        <dbReference type="ChEBI" id="CHEBI:15783"/>
        <dbReference type="ChEBI" id="CHEBI:16567"/>
        <dbReference type="ChEBI" id="CHEBI:57540"/>
        <dbReference type="ChEBI" id="CHEBI:57945"/>
        <dbReference type="ChEBI" id="CHEBI:71579"/>
        <dbReference type="EC" id="1.7.1.17"/>
    </reaction>
    <physiologicalReaction direction="right-to-left" evidence="5">
        <dbReference type="Rhea" id="RHEA:55874"/>
    </physiologicalReaction>
</comment>
<dbReference type="GO" id="GO:0010181">
    <property type="term" value="F:FMN binding"/>
    <property type="evidence" value="ECO:0007669"/>
    <property type="project" value="UniProtKB-UniRule"/>
</dbReference>